<evidence type="ECO:0000313" key="2">
    <source>
        <dbReference type="Proteomes" id="UP000426027"/>
    </source>
</evidence>
<dbReference type="KEGG" id="fls:GLV81_04350"/>
<dbReference type="EMBL" id="CP046566">
    <property type="protein sequence ID" value="QGW27429.1"/>
    <property type="molecule type" value="Genomic_DNA"/>
</dbReference>
<gene>
    <name evidence="1" type="ORF">GLV81_04350</name>
</gene>
<sequence>MKVNQFLRPVGLLLLLHGFMLGFAQNIGIGKHNPIFRLDVLSAANSPARFDAAAPMYIALFENGGYVGYLGSYSGAAPDVDFGTGAGNTTGRVHLTTQATPRLTVRENGYVGINLTSPNRHLDVNGDMNVNGTFYVNANSGTTGQVLTSGGAGASPSWQTLSTAYENDIRFGVQTNQTTTGGSTSNSRTVLYNTNTVSIGTPTNGAITITEEGLYHFEGNFTVAVEYSGQTVGDNTNAIGRLVVGLSQIFDTHYITSFKKIGTGSNWRGQEVFTWEKDLYFTAAQVPVNVSYGYVFNASPTNGAVLLTRSMTGIISGYKIAD</sequence>
<organism evidence="1 2">
    <name type="scientific">Phnomibacter ginsenosidimutans</name>
    <dbReference type="NCBI Taxonomy" id="2676868"/>
    <lineage>
        <taxon>Bacteria</taxon>
        <taxon>Pseudomonadati</taxon>
        <taxon>Bacteroidota</taxon>
        <taxon>Chitinophagia</taxon>
        <taxon>Chitinophagales</taxon>
        <taxon>Chitinophagaceae</taxon>
        <taxon>Phnomibacter</taxon>
    </lineage>
</organism>
<evidence type="ECO:0000313" key="1">
    <source>
        <dbReference type="EMBL" id="QGW27429.1"/>
    </source>
</evidence>
<protein>
    <submittedName>
        <fullName evidence="1">Uncharacterized protein</fullName>
    </submittedName>
</protein>
<proteinExistence type="predicted"/>
<name>A0A6I6GQV4_9BACT</name>
<keyword evidence="2" id="KW-1185">Reference proteome</keyword>
<dbReference type="RefSeq" id="WP_157477199.1">
    <property type="nucleotide sequence ID" value="NZ_CP046566.1"/>
</dbReference>
<dbReference type="AlphaFoldDB" id="A0A6I6GQV4"/>
<reference evidence="1 2" key="1">
    <citation type="submission" date="2019-11" db="EMBL/GenBank/DDBJ databases">
        <authorList>
            <person name="Im W.T."/>
        </authorList>
    </citation>
    <scope>NUCLEOTIDE SEQUENCE [LARGE SCALE GENOMIC DNA]</scope>
    <source>
        <strain evidence="1 2">SB-02</strain>
    </source>
</reference>
<dbReference type="Proteomes" id="UP000426027">
    <property type="component" value="Chromosome"/>
</dbReference>
<accession>A0A6I6GQV4</accession>